<reference evidence="8 9" key="1">
    <citation type="journal article" date="2016" name="Mol. Biol. Evol.">
        <title>Comparative Genomics of Early-Diverging Mushroom-Forming Fungi Provides Insights into the Origins of Lignocellulose Decay Capabilities.</title>
        <authorList>
            <person name="Nagy L.G."/>
            <person name="Riley R."/>
            <person name="Tritt A."/>
            <person name="Adam C."/>
            <person name="Daum C."/>
            <person name="Floudas D."/>
            <person name="Sun H."/>
            <person name="Yadav J.S."/>
            <person name="Pangilinan J."/>
            <person name="Larsson K.H."/>
            <person name="Matsuura K."/>
            <person name="Barry K."/>
            <person name="Labutti K."/>
            <person name="Kuo R."/>
            <person name="Ohm R.A."/>
            <person name="Bhattacharya S.S."/>
            <person name="Shirouzu T."/>
            <person name="Yoshinaga Y."/>
            <person name="Martin F.M."/>
            <person name="Grigoriev I.V."/>
            <person name="Hibbett D.S."/>
        </authorList>
    </citation>
    <scope>NUCLEOTIDE SEQUENCE [LARGE SCALE GENOMIC DNA]</scope>
    <source>
        <strain evidence="8 9">HHB12733</strain>
    </source>
</reference>
<evidence type="ECO:0000256" key="5">
    <source>
        <dbReference type="ARBA" id="ARBA00022989"/>
    </source>
</evidence>
<keyword evidence="5 7" id="KW-1133">Transmembrane helix</keyword>
<evidence type="ECO:0000256" key="3">
    <source>
        <dbReference type="ARBA" id="ARBA00022448"/>
    </source>
</evidence>
<dbReference type="Proteomes" id="UP000076842">
    <property type="component" value="Unassembled WGS sequence"/>
</dbReference>
<gene>
    <name evidence="8" type="ORF">CALCODRAFT_410587</name>
</gene>
<proteinExistence type="inferred from homology"/>
<comment type="subcellular location">
    <subcellularLocation>
        <location evidence="1">Membrane</location>
        <topology evidence="1">Multi-pass membrane protein</topology>
    </subcellularLocation>
</comment>
<feature type="non-terminal residue" evidence="8">
    <location>
        <position position="85"/>
    </location>
</feature>
<comment type="similarity">
    <text evidence="2">Belongs to the oligopeptide OPT transporter family.</text>
</comment>
<evidence type="ECO:0000256" key="4">
    <source>
        <dbReference type="ARBA" id="ARBA00022692"/>
    </source>
</evidence>
<evidence type="ECO:0000313" key="8">
    <source>
        <dbReference type="EMBL" id="KZT50713.1"/>
    </source>
</evidence>
<evidence type="ECO:0000256" key="2">
    <source>
        <dbReference type="ARBA" id="ARBA00008807"/>
    </source>
</evidence>
<evidence type="ECO:0000256" key="1">
    <source>
        <dbReference type="ARBA" id="ARBA00004141"/>
    </source>
</evidence>
<protein>
    <recommendedName>
        <fullName evidence="10">Amino acid transporter transmembrane domain-containing protein</fullName>
    </recommendedName>
</protein>
<dbReference type="AlphaFoldDB" id="A0A165CFM4"/>
<feature type="transmembrane region" description="Helical" evidence="7">
    <location>
        <begin position="21"/>
        <end position="41"/>
    </location>
</feature>
<feature type="non-terminal residue" evidence="8">
    <location>
        <position position="1"/>
    </location>
</feature>
<evidence type="ECO:0000256" key="6">
    <source>
        <dbReference type="ARBA" id="ARBA00023136"/>
    </source>
</evidence>
<dbReference type="OrthoDB" id="77405at2759"/>
<evidence type="ECO:0008006" key="10">
    <source>
        <dbReference type="Google" id="ProtNLM"/>
    </source>
</evidence>
<name>A0A165CFM4_9BASI</name>
<dbReference type="Pfam" id="PF03169">
    <property type="entry name" value="OPT"/>
    <property type="match status" value="1"/>
</dbReference>
<evidence type="ECO:0000256" key="7">
    <source>
        <dbReference type="SAM" id="Phobius"/>
    </source>
</evidence>
<dbReference type="STRING" id="1353952.A0A165CFM4"/>
<dbReference type="InParanoid" id="A0A165CFM4"/>
<sequence>DLSKTHLLGASPRVQLYAQMAGALVSIFLCAGLYVVFTKAYRCINELTATTGSFPAPDVGAWRAVSIAVSATSLPIALSFGVLLI</sequence>
<organism evidence="8 9">
    <name type="scientific">Calocera cornea HHB12733</name>
    <dbReference type="NCBI Taxonomy" id="1353952"/>
    <lineage>
        <taxon>Eukaryota</taxon>
        <taxon>Fungi</taxon>
        <taxon>Dikarya</taxon>
        <taxon>Basidiomycota</taxon>
        <taxon>Agaricomycotina</taxon>
        <taxon>Dacrymycetes</taxon>
        <taxon>Dacrymycetales</taxon>
        <taxon>Dacrymycetaceae</taxon>
        <taxon>Calocera</taxon>
    </lineage>
</organism>
<keyword evidence="4 7" id="KW-0812">Transmembrane</keyword>
<dbReference type="EMBL" id="KV424150">
    <property type="protein sequence ID" value="KZT50713.1"/>
    <property type="molecule type" value="Genomic_DNA"/>
</dbReference>
<dbReference type="InterPro" id="IPR004813">
    <property type="entry name" value="OPT"/>
</dbReference>
<keyword evidence="9" id="KW-1185">Reference proteome</keyword>
<keyword evidence="6 7" id="KW-0472">Membrane</keyword>
<dbReference type="GO" id="GO:0016020">
    <property type="term" value="C:membrane"/>
    <property type="evidence" value="ECO:0007669"/>
    <property type="project" value="UniProtKB-SubCell"/>
</dbReference>
<dbReference type="GO" id="GO:0035673">
    <property type="term" value="F:oligopeptide transmembrane transporter activity"/>
    <property type="evidence" value="ECO:0007669"/>
    <property type="project" value="InterPro"/>
</dbReference>
<evidence type="ECO:0000313" key="9">
    <source>
        <dbReference type="Proteomes" id="UP000076842"/>
    </source>
</evidence>
<accession>A0A165CFM4</accession>
<keyword evidence="3" id="KW-0813">Transport</keyword>